<dbReference type="Gene3D" id="3.40.47.10">
    <property type="match status" value="1"/>
</dbReference>
<protein>
    <submittedName>
        <fullName evidence="5">3-oxoacyl-[acyl-carrier-protein] synthase II</fullName>
    </submittedName>
</protein>
<dbReference type="InterPro" id="IPR000794">
    <property type="entry name" value="Beta-ketoacyl_synthase"/>
</dbReference>
<gene>
    <name evidence="5" type="ORF">C8E83_3869</name>
</gene>
<dbReference type="PANTHER" id="PTHR11712:SF336">
    <property type="entry name" value="3-OXOACYL-[ACYL-CARRIER-PROTEIN] SYNTHASE, MITOCHONDRIAL"/>
    <property type="match status" value="1"/>
</dbReference>
<dbReference type="PANTHER" id="PTHR11712">
    <property type="entry name" value="POLYKETIDE SYNTHASE-RELATED"/>
    <property type="match status" value="1"/>
</dbReference>
<keyword evidence="2 3" id="KW-0808">Transferase</keyword>
<dbReference type="InterPro" id="IPR020841">
    <property type="entry name" value="PKS_Beta-ketoAc_synthase_dom"/>
</dbReference>
<proteinExistence type="inferred from homology"/>
<evidence type="ECO:0000259" key="4">
    <source>
        <dbReference type="PROSITE" id="PS52004"/>
    </source>
</evidence>
<reference evidence="5 6" key="1">
    <citation type="submission" date="2018-10" db="EMBL/GenBank/DDBJ databases">
        <title>Sequencing the genomes of 1000 actinobacteria strains.</title>
        <authorList>
            <person name="Klenk H.-P."/>
        </authorList>
    </citation>
    <scope>NUCLEOTIDE SEQUENCE [LARGE SCALE GENOMIC DNA]</scope>
    <source>
        <strain evidence="5 6">DSM 17894</strain>
    </source>
</reference>
<sequence length="413" mass="42793">MKPLLNRRVAVTGIGVVTPNGIGVDAFWKSLFEPAPHVDVRRVDEEALDARRLMTHKNAKNSDIVTRMAIVAADEALRDAGLLKIDPDAPNPAESDVAELVDGIDHERAAISIGNGMGGVQTLADQILILDKKGARMVSPHLVPMVMPNAPAGALSIRYRFEGGATTISTACAAGTDGIAAGARLIAQGSADLVIAGGTDSSLTPVCLAGFSNMRAMSKTGFSRPFDRDRDGFAAAEASGILILEPLEAAQARGAHVYMTIDGAASTTDAYHVTAPAPHGTGAERTMRLALDDAGLTPDQITHINAHGTATGLNDQAESEAVERVFAGTSPVVTSIKGVTGHSFGAAGAIEAVSVALTIERKTIPPTIGLENLDPEIHLDIPTEGRDWTPGPVLSNSFGFGGHNGSIVFSPVA</sequence>
<name>A0A495IL10_9MICO</name>
<organism evidence="5 6">
    <name type="scientific">Frondihabitans australicus</name>
    <dbReference type="NCBI Taxonomy" id="386892"/>
    <lineage>
        <taxon>Bacteria</taxon>
        <taxon>Bacillati</taxon>
        <taxon>Actinomycetota</taxon>
        <taxon>Actinomycetes</taxon>
        <taxon>Micrococcales</taxon>
        <taxon>Microbacteriaceae</taxon>
        <taxon>Frondihabitans</taxon>
    </lineage>
</organism>
<dbReference type="GO" id="GO:0004315">
    <property type="term" value="F:3-oxoacyl-[acyl-carrier-protein] synthase activity"/>
    <property type="evidence" value="ECO:0007669"/>
    <property type="project" value="InterPro"/>
</dbReference>
<dbReference type="GO" id="GO:0006633">
    <property type="term" value="P:fatty acid biosynthetic process"/>
    <property type="evidence" value="ECO:0007669"/>
    <property type="project" value="InterPro"/>
</dbReference>
<dbReference type="CDD" id="cd00834">
    <property type="entry name" value="KAS_I_II"/>
    <property type="match status" value="1"/>
</dbReference>
<keyword evidence="6" id="KW-1185">Reference proteome</keyword>
<dbReference type="SMART" id="SM00825">
    <property type="entry name" value="PKS_KS"/>
    <property type="match status" value="1"/>
</dbReference>
<comment type="caution">
    <text evidence="5">The sequence shown here is derived from an EMBL/GenBank/DDBJ whole genome shotgun (WGS) entry which is preliminary data.</text>
</comment>
<dbReference type="RefSeq" id="WP_121371635.1">
    <property type="nucleotide sequence ID" value="NZ_RBKS01000001.1"/>
</dbReference>
<dbReference type="OrthoDB" id="9808669at2"/>
<evidence type="ECO:0000256" key="1">
    <source>
        <dbReference type="ARBA" id="ARBA00008467"/>
    </source>
</evidence>
<evidence type="ECO:0000256" key="3">
    <source>
        <dbReference type="RuleBase" id="RU003694"/>
    </source>
</evidence>
<dbReference type="AlphaFoldDB" id="A0A495IL10"/>
<dbReference type="PROSITE" id="PS52004">
    <property type="entry name" value="KS3_2"/>
    <property type="match status" value="1"/>
</dbReference>
<dbReference type="Pfam" id="PF00109">
    <property type="entry name" value="ketoacyl-synt"/>
    <property type="match status" value="2"/>
</dbReference>
<dbReference type="Pfam" id="PF02801">
    <property type="entry name" value="Ketoacyl-synt_C"/>
    <property type="match status" value="1"/>
</dbReference>
<evidence type="ECO:0000313" key="5">
    <source>
        <dbReference type="EMBL" id="RKR76692.1"/>
    </source>
</evidence>
<evidence type="ECO:0000313" key="6">
    <source>
        <dbReference type="Proteomes" id="UP000280008"/>
    </source>
</evidence>
<dbReference type="EMBL" id="RBKS01000001">
    <property type="protein sequence ID" value="RKR76692.1"/>
    <property type="molecule type" value="Genomic_DNA"/>
</dbReference>
<dbReference type="InterPro" id="IPR016039">
    <property type="entry name" value="Thiolase-like"/>
</dbReference>
<comment type="similarity">
    <text evidence="1 3">Belongs to the thiolase-like superfamily. Beta-ketoacyl-ACP synthases family.</text>
</comment>
<dbReference type="InterPro" id="IPR014030">
    <property type="entry name" value="Ketoacyl_synth_N"/>
</dbReference>
<feature type="domain" description="Ketosynthase family 3 (KS3)" evidence="4">
    <location>
        <begin position="6"/>
        <end position="411"/>
    </location>
</feature>
<dbReference type="Proteomes" id="UP000280008">
    <property type="component" value="Unassembled WGS sequence"/>
</dbReference>
<accession>A0A495IL10</accession>
<dbReference type="SUPFAM" id="SSF53901">
    <property type="entry name" value="Thiolase-like"/>
    <property type="match status" value="2"/>
</dbReference>
<dbReference type="InterPro" id="IPR014031">
    <property type="entry name" value="Ketoacyl_synth_C"/>
</dbReference>
<evidence type="ECO:0000256" key="2">
    <source>
        <dbReference type="ARBA" id="ARBA00022679"/>
    </source>
</evidence>
<dbReference type="InterPro" id="IPR018201">
    <property type="entry name" value="Ketoacyl_synth_AS"/>
</dbReference>
<dbReference type="PROSITE" id="PS00606">
    <property type="entry name" value="KS3_1"/>
    <property type="match status" value="1"/>
</dbReference>